<organism evidence="1 2">
    <name type="scientific">Phytophthora fragariaefolia</name>
    <dbReference type="NCBI Taxonomy" id="1490495"/>
    <lineage>
        <taxon>Eukaryota</taxon>
        <taxon>Sar</taxon>
        <taxon>Stramenopiles</taxon>
        <taxon>Oomycota</taxon>
        <taxon>Peronosporomycetes</taxon>
        <taxon>Peronosporales</taxon>
        <taxon>Peronosporaceae</taxon>
        <taxon>Phytophthora</taxon>
    </lineage>
</organism>
<keyword evidence="2" id="KW-1185">Reference proteome</keyword>
<name>A0A9W6WY43_9STRA</name>
<reference evidence="1" key="1">
    <citation type="submission" date="2023-04" db="EMBL/GenBank/DDBJ databases">
        <title>Phytophthora fragariaefolia NBRC 109709.</title>
        <authorList>
            <person name="Ichikawa N."/>
            <person name="Sato H."/>
            <person name="Tonouchi N."/>
        </authorList>
    </citation>
    <scope>NUCLEOTIDE SEQUENCE</scope>
    <source>
        <strain evidence="1">NBRC 109709</strain>
    </source>
</reference>
<proteinExistence type="predicted"/>
<dbReference type="AlphaFoldDB" id="A0A9W6WY43"/>
<accession>A0A9W6WY43</accession>
<comment type="caution">
    <text evidence="1">The sequence shown here is derived from an EMBL/GenBank/DDBJ whole genome shotgun (WGS) entry which is preliminary data.</text>
</comment>
<dbReference type="EMBL" id="BSXT01000223">
    <property type="protein sequence ID" value="GMF21303.1"/>
    <property type="molecule type" value="Genomic_DNA"/>
</dbReference>
<gene>
    <name evidence="1" type="ORF">Pfra01_000279300</name>
</gene>
<sequence length="124" mass="13732">MTEHVLHFDETVASKRSEDVIKSNEKVSLRSLEATRSGVGKNNQDSEERAINLDFKSLNKVPKFLPGTKAFKKASALKKAVAAAEQKGFERTISIALQSDDNLFKYFKALSSKGNTIPSTQKRS</sequence>
<protein>
    <submittedName>
        <fullName evidence="1">Unnamed protein product</fullName>
    </submittedName>
</protein>
<dbReference type="Proteomes" id="UP001165121">
    <property type="component" value="Unassembled WGS sequence"/>
</dbReference>
<evidence type="ECO:0000313" key="2">
    <source>
        <dbReference type="Proteomes" id="UP001165121"/>
    </source>
</evidence>
<evidence type="ECO:0000313" key="1">
    <source>
        <dbReference type="EMBL" id="GMF21303.1"/>
    </source>
</evidence>